<dbReference type="AlphaFoldDB" id="A0A0R3QYG3"/>
<dbReference type="EMBL" id="UZAG01017831">
    <property type="protein sequence ID" value="VDO36855.1"/>
    <property type="molecule type" value="Genomic_DNA"/>
</dbReference>
<reference evidence="2 3" key="2">
    <citation type="submission" date="2018-11" db="EMBL/GenBank/DDBJ databases">
        <authorList>
            <consortium name="Pathogen Informatics"/>
        </authorList>
    </citation>
    <scope>NUCLEOTIDE SEQUENCE [LARGE SCALE GENOMIC DNA]</scope>
</reference>
<accession>A0A0R3QYG3</accession>
<feature type="compositionally biased region" description="Polar residues" evidence="1">
    <location>
        <begin position="11"/>
        <end position="27"/>
    </location>
</feature>
<feature type="region of interest" description="Disordered" evidence="1">
    <location>
        <begin position="1"/>
        <end position="44"/>
    </location>
</feature>
<organism evidence="4">
    <name type="scientific">Brugia timori</name>
    <dbReference type="NCBI Taxonomy" id="42155"/>
    <lineage>
        <taxon>Eukaryota</taxon>
        <taxon>Metazoa</taxon>
        <taxon>Ecdysozoa</taxon>
        <taxon>Nematoda</taxon>
        <taxon>Chromadorea</taxon>
        <taxon>Rhabditida</taxon>
        <taxon>Spirurina</taxon>
        <taxon>Spiruromorpha</taxon>
        <taxon>Filarioidea</taxon>
        <taxon>Onchocercidae</taxon>
        <taxon>Brugia</taxon>
    </lineage>
</organism>
<name>A0A0R3QYG3_9BILA</name>
<protein>
    <submittedName>
        <fullName evidence="2 4">Uncharacterized protein</fullName>
    </submittedName>
</protein>
<sequence length="44" mass="4909">MIDPATGIIPDSNSWRTQSTQPQQLHTPVSGKVKEILNRSFSKN</sequence>
<reference evidence="4" key="1">
    <citation type="submission" date="2017-02" db="UniProtKB">
        <authorList>
            <consortium name="WormBaseParasite"/>
        </authorList>
    </citation>
    <scope>IDENTIFICATION</scope>
</reference>
<dbReference type="WBParaSite" id="BTMF_0001278701-mRNA-1">
    <property type="protein sequence ID" value="BTMF_0001278701-mRNA-1"/>
    <property type="gene ID" value="BTMF_0001278701"/>
</dbReference>
<evidence type="ECO:0000256" key="1">
    <source>
        <dbReference type="SAM" id="MobiDB-lite"/>
    </source>
</evidence>
<dbReference type="Proteomes" id="UP000280834">
    <property type="component" value="Unassembled WGS sequence"/>
</dbReference>
<evidence type="ECO:0000313" key="4">
    <source>
        <dbReference type="WBParaSite" id="BTMF_0001278701-mRNA-1"/>
    </source>
</evidence>
<proteinExistence type="predicted"/>
<keyword evidence="3" id="KW-1185">Reference proteome</keyword>
<evidence type="ECO:0000313" key="2">
    <source>
        <dbReference type="EMBL" id="VDO36855.1"/>
    </source>
</evidence>
<evidence type="ECO:0000313" key="3">
    <source>
        <dbReference type="Proteomes" id="UP000280834"/>
    </source>
</evidence>
<gene>
    <name evidence="2" type="ORF">BTMF_LOCUS10800</name>
</gene>